<evidence type="ECO:0000313" key="2">
    <source>
        <dbReference type="EMBL" id="RSK42960.1"/>
    </source>
</evidence>
<feature type="domain" description="NlpE C-terminal OB" evidence="1">
    <location>
        <begin position="154"/>
        <end position="243"/>
    </location>
</feature>
<dbReference type="PROSITE" id="PS51257">
    <property type="entry name" value="PROKAR_LIPOPROTEIN"/>
    <property type="match status" value="1"/>
</dbReference>
<accession>A0A3R9UYP6</accession>
<dbReference type="InterPro" id="IPR007298">
    <property type="entry name" value="Cu-R_lipoprotein_NlpE"/>
</dbReference>
<dbReference type="Pfam" id="PF17185">
    <property type="entry name" value="NlpE_C"/>
    <property type="match status" value="1"/>
</dbReference>
<organism evidence="2 3">
    <name type="scientific">Hymenobacter perfusus</name>
    <dbReference type="NCBI Taxonomy" id="1236770"/>
    <lineage>
        <taxon>Bacteria</taxon>
        <taxon>Pseudomonadati</taxon>
        <taxon>Bacteroidota</taxon>
        <taxon>Cytophagia</taxon>
        <taxon>Cytophagales</taxon>
        <taxon>Hymenobacteraceae</taxon>
        <taxon>Hymenobacter</taxon>
    </lineage>
</organism>
<gene>
    <name evidence="2" type="ORF">EI293_14300</name>
</gene>
<proteinExistence type="predicted"/>
<dbReference type="InterPro" id="IPR033450">
    <property type="entry name" value="NlpE_C"/>
</dbReference>
<dbReference type="EMBL" id="RWIU01000004">
    <property type="protein sequence ID" value="RSK42960.1"/>
    <property type="molecule type" value="Genomic_DNA"/>
</dbReference>
<name>A0A3R9UYP6_9BACT</name>
<comment type="caution">
    <text evidence="2">The sequence shown here is derived from an EMBL/GenBank/DDBJ whole genome shotgun (WGS) entry which is preliminary data.</text>
</comment>
<evidence type="ECO:0000259" key="1">
    <source>
        <dbReference type="Pfam" id="PF17185"/>
    </source>
</evidence>
<reference evidence="2 3" key="1">
    <citation type="submission" date="2018-12" db="EMBL/GenBank/DDBJ databases">
        <authorList>
            <person name="Feng G."/>
            <person name="Zhu H."/>
        </authorList>
    </citation>
    <scope>NUCLEOTIDE SEQUENCE [LARGE SCALE GENOMIC DNA]</scope>
    <source>
        <strain evidence="2 3">LMG 26000</strain>
    </source>
</reference>
<evidence type="ECO:0000313" key="3">
    <source>
        <dbReference type="Proteomes" id="UP000270291"/>
    </source>
</evidence>
<keyword evidence="3" id="KW-1185">Reference proteome</keyword>
<dbReference type="InterPro" id="IPR038139">
    <property type="entry name" value="NlpE_C_sf"/>
</dbReference>
<dbReference type="Pfam" id="PF04170">
    <property type="entry name" value="NlpE"/>
    <property type="match status" value="1"/>
</dbReference>
<protein>
    <recommendedName>
        <fullName evidence="1">NlpE C-terminal OB domain-containing protein</fullName>
    </recommendedName>
</protein>
<dbReference type="AlphaFoldDB" id="A0A3R9UYP6"/>
<dbReference type="RefSeq" id="WP_125438973.1">
    <property type="nucleotide sequence ID" value="NZ_RWIU01000004.1"/>
</dbReference>
<dbReference type="Gene3D" id="2.40.50.540">
    <property type="match status" value="1"/>
</dbReference>
<dbReference type="Gene3D" id="2.40.128.640">
    <property type="match status" value="1"/>
</dbReference>
<sequence length="248" mass="27066">MQTSRFFVPAITCLLFAACQGREQPYGTGPDNPAADKDTGAAATPLAGVYTDTVPCNDCQGIATRLTLKPDSLYELQEVYLGRPNPTNYRRGPWRVRGQVVTLAPSGNDPVRRYQVEAARKLRLLDADGKPMQADNADYTLNYQTDGNLSETGTRREFTGRYTYLADAAVFVECGSDKRYAVAPADLNSDLQRQYGTTRKEAGKAVFLRVSATVKSQTAQAGTGTEEALVVDKILEMKPDPICPQAVK</sequence>
<dbReference type="OrthoDB" id="5348860at2"/>
<dbReference type="Proteomes" id="UP000270291">
    <property type="component" value="Unassembled WGS sequence"/>
</dbReference>